<dbReference type="PANTHER" id="PTHR14097">
    <property type="entry name" value="OXIDOREDUCTASE HTATIP2"/>
    <property type="match status" value="1"/>
</dbReference>
<dbReference type="Gene3D" id="3.40.50.720">
    <property type="entry name" value="NAD(P)-binding Rossmann-like Domain"/>
    <property type="match status" value="1"/>
</dbReference>
<dbReference type="PANTHER" id="PTHR14097:SF7">
    <property type="entry name" value="OXIDOREDUCTASE HTATIP2"/>
    <property type="match status" value="1"/>
</dbReference>
<protein>
    <submittedName>
        <fullName evidence="2">Nucleoside-diphosphate sugar epimerase</fullName>
    </submittedName>
</protein>
<dbReference type="OrthoDB" id="9798632at2"/>
<dbReference type="eggNOG" id="COG0702">
    <property type="taxonomic scope" value="Bacteria"/>
</dbReference>
<dbReference type="RefSeq" id="WP_020212954.1">
    <property type="nucleotide sequence ID" value="NZ_JRLX01000023.1"/>
</dbReference>
<organism evidence="2 3">
    <name type="scientific">Flavobacterium rivuli WB 3.3-2 = DSM 21788</name>
    <dbReference type="NCBI Taxonomy" id="1121895"/>
    <lineage>
        <taxon>Bacteria</taxon>
        <taxon>Pseudomonadati</taxon>
        <taxon>Bacteroidota</taxon>
        <taxon>Flavobacteriia</taxon>
        <taxon>Flavobacteriales</taxon>
        <taxon>Flavobacteriaceae</taxon>
        <taxon>Flavobacterium</taxon>
    </lineage>
</organism>
<proteinExistence type="predicted"/>
<evidence type="ECO:0000259" key="1">
    <source>
        <dbReference type="Pfam" id="PF13460"/>
    </source>
</evidence>
<comment type="caution">
    <text evidence="2">The sequence shown here is derived from an EMBL/GenBank/DDBJ whole genome shotgun (WGS) entry which is preliminary data.</text>
</comment>
<evidence type="ECO:0000313" key="2">
    <source>
        <dbReference type="EMBL" id="KGO85393.1"/>
    </source>
</evidence>
<dbReference type="Pfam" id="PF13460">
    <property type="entry name" value="NAD_binding_10"/>
    <property type="match status" value="1"/>
</dbReference>
<name>A0A0A2M1N7_9FLAO</name>
<reference evidence="2 3" key="1">
    <citation type="submission" date="2013-09" db="EMBL/GenBank/DDBJ databases">
        <authorList>
            <person name="Zeng Z."/>
            <person name="Chen C."/>
        </authorList>
    </citation>
    <scope>NUCLEOTIDE SEQUENCE [LARGE SCALE GENOMIC DNA]</scope>
    <source>
        <strain evidence="2 3">WB 3.3-2</strain>
    </source>
</reference>
<sequence>MPKTAIILGASGATGSELLQLLLADSRYSTIKIFVRKSLNIANPKIEEHIIDLLQLEKYAPDFTADEVYCCIGTTKAKTPDKDEYYKIDFGIPVTAAKLSKANGIDTYIVVSAVGANKSSSIFYSRTKGEMQEAVQQQNIANTYILQPSLIVAQRSESRVMEQLFIGLWKLVNPLLWGGAAKYKSVTAANIAKAMVWLANNNYHDVIVTSNKINDLAKKV</sequence>
<dbReference type="EMBL" id="JRLX01000023">
    <property type="protein sequence ID" value="KGO85393.1"/>
    <property type="molecule type" value="Genomic_DNA"/>
</dbReference>
<dbReference type="InterPro" id="IPR036291">
    <property type="entry name" value="NAD(P)-bd_dom_sf"/>
</dbReference>
<dbReference type="SUPFAM" id="SSF51735">
    <property type="entry name" value="NAD(P)-binding Rossmann-fold domains"/>
    <property type="match status" value="1"/>
</dbReference>
<feature type="domain" description="NAD(P)-binding" evidence="1">
    <location>
        <begin position="9"/>
        <end position="145"/>
    </location>
</feature>
<dbReference type="STRING" id="1121895.GCA_000378485_01799"/>
<dbReference type="InterPro" id="IPR016040">
    <property type="entry name" value="NAD(P)-bd_dom"/>
</dbReference>
<gene>
    <name evidence="2" type="ORF">Q765_16770</name>
</gene>
<dbReference type="Proteomes" id="UP000030152">
    <property type="component" value="Unassembled WGS sequence"/>
</dbReference>
<accession>A0A0A2M1N7</accession>
<dbReference type="AlphaFoldDB" id="A0A0A2M1N7"/>
<keyword evidence="3" id="KW-1185">Reference proteome</keyword>
<evidence type="ECO:0000313" key="3">
    <source>
        <dbReference type="Proteomes" id="UP000030152"/>
    </source>
</evidence>